<comment type="caution">
    <text evidence="2">The sequence shown here is derived from an EMBL/GenBank/DDBJ whole genome shotgun (WGS) entry which is preliminary data.</text>
</comment>
<name>A0ABP4RR21_9ACTN</name>
<feature type="region of interest" description="Disordered" evidence="1">
    <location>
        <begin position="361"/>
        <end position="399"/>
    </location>
</feature>
<keyword evidence="3" id="KW-1185">Reference proteome</keyword>
<accession>A0ABP4RR21</accession>
<sequence>MRPRGGGFRKILSAAEADAESAGWREVSKHVAAPALLRRSSTGDRHTLIYEDVFAEGRCDLLLGDVIALADRDPTVVPRVENLVDGICRDLCRVAKRTGRVARLADCVPNLYQDRIRPGGRIDAWYAYQDVPIAIPNAPKVSLAALSKYDLMVNGVPRSLDIGRLVLEVRRVLNPDSRRMTALTQGDPTEPNVAEPLCWLDFGCAGRNTLAGEIANLLWYLLAMGGWLVPTYQPEVYARTLRLGLEPYVVPRLQHVDVSERHRKIDVRYSWRVGAGRHAAVTRLLHWLRSDLAEVADQPPAHLMGQIRVFMAMRILGVIPAHQLHAHDLILVLAKLAESQDADTSLDGFARLDVVEPDRAARHHEPADLSSGHIPAVTFAEQRRRSESGSAQHSRKVSR</sequence>
<evidence type="ECO:0000313" key="3">
    <source>
        <dbReference type="Proteomes" id="UP001501319"/>
    </source>
</evidence>
<evidence type="ECO:0000313" key="2">
    <source>
        <dbReference type="EMBL" id="GAA1658288.1"/>
    </source>
</evidence>
<evidence type="ECO:0000256" key="1">
    <source>
        <dbReference type="SAM" id="MobiDB-lite"/>
    </source>
</evidence>
<dbReference type="EMBL" id="BAAANE010000011">
    <property type="protein sequence ID" value="GAA1658288.1"/>
    <property type="molecule type" value="Genomic_DNA"/>
</dbReference>
<organism evidence="2 3">
    <name type="scientific">Kribbella alba</name>
    <dbReference type="NCBI Taxonomy" id="190197"/>
    <lineage>
        <taxon>Bacteria</taxon>
        <taxon>Bacillati</taxon>
        <taxon>Actinomycetota</taxon>
        <taxon>Actinomycetes</taxon>
        <taxon>Propionibacteriales</taxon>
        <taxon>Kribbellaceae</taxon>
        <taxon>Kribbella</taxon>
    </lineage>
</organism>
<dbReference type="RefSeq" id="WP_344115874.1">
    <property type="nucleotide sequence ID" value="NZ_BAAANE010000011.1"/>
</dbReference>
<protein>
    <submittedName>
        <fullName evidence="2">Uncharacterized protein</fullName>
    </submittedName>
</protein>
<reference evidence="3" key="1">
    <citation type="journal article" date="2019" name="Int. J. Syst. Evol. Microbiol.">
        <title>The Global Catalogue of Microorganisms (GCM) 10K type strain sequencing project: providing services to taxonomists for standard genome sequencing and annotation.</title>
        <authorList>
            <consortium name="The Broad Institute Genomics Platform"/>
            <consortium name="The Broad Institute Genome Sequencing Center for Infectious Disease"/>
            <person name="Wu L."/>
            <person name="Ma J."/>
        </authorList>
    </citation>
    <scope>NUCLEOTIDE SEQUENCE [LARGE SCALE GENOMIC DNA]</scope>
    <source>
        <strain evidence="3">JCM 14306</strain>
    </source>
</reference>
<dbReference type="Proteomes" id="UP001501319">
    <property type="component" value="Unassembled WGS sequence"/>
</dbReference>
<gene>
    <name evidence="2" type="ORF">GCM10009744_59400</name>
</gene>
<proteinExistence type="predicted"/>